<dbReference type="PANTHER" id="PTHR30203">
    <property type="entry name" value="OUTER MEMBRANE CATION EFFLUX PROTEIN"/>
    <property type="match status" value="1"/>
</dbReference>
<accession>A0A1W1C4K7</accession>
<dbReference type="GO" id="GO:0015562">
    <property type="term" value="F:efflux transmembrane transporter activity"/>
    <property type="evidence" value="ECO:0007669"/>
    <property type="project" value="InterPro"/>
</dbReference>
<dbReference type="Gene3D" id="1.20.1600.10">
    <property type="entry name" value="Outer membrane efflux proteins (OEP)"/>
    <property type="match status" value="1"/>
</dbReference>
<dbReference type="AlphaFoldDB" id="A0A1W1C4K7"/>
<gene>
    <name evidence="1" type="ORF">MNB_SV-10-1578</name>
</gene>
<protein>
    <submittedName>
        <fullName evidence="1">Heavy metal RND efflux outer membrane protein, CzcC family</fullName>
    </submittedName>
</protein>
<name>A0A1W1C4K7_9ZZZZ</name>
<organism evidence="1">
    <name type="scientific">hydrothermal vent metagenome</name>
    <dbReference type="NCBI Taxonomy" id="652676"/>
    <lineage>
        <taxon>unclassified sequences</taxon>
        <taxon>metagenomes</taxon>
        <taxon>ecological metagenomes</taxon>
    </lineage>
</organism>
<dbReference type="InterPro" id="IPR003423">
    <property type="entry name" value="OMP_efflux"/>
</dbReference>
<dbReference type="SUPFAM" id="SSF56954">
    <property type="entry name" value="Outer membrane efflux proteins (OEP)"/>
    <property type="match status" value="1"/>
</dbReference>
<evidence type="ECO:0000313" key="1">
    <source>
        <dbReference type="EMBL" id="SFV60647.1"/>
    </source>
</evidence>
<proteinExistence type="predicted"/>
<sequence>MKRTGLLFFMFSLSLFGMSYETFKAKTLKNSKILKSQTLNLQTAQQQNNILLRAANPILNLELSNYNEKTGGSDVEYAAGISQTIRTGSYMNGLQEKANATSLLSKAFVTQGRAGYIKTLENLYTEYVFQSKMLTLLKQEYTLSNRVTAMVKERYESGSENRVAYLQAKTETLTLKTQMYTTKQQLAKLYYQLLAVAGLTKKVSLEKRFIYSVSSKTKSSAKLSPQQQILKAKEKLYRSDYSINQSSFRNFDLYAGVEQEPDQGIVRVGVNIPLSINNDRSEERMLAKLKMQQTQLENEQLSINVRSQKQMFKAAIRELSQQYHALRTLQNEQQELTTLLQEGYKIAKGSLFQLMTAKNKLIQTKKALLQTQKMINDQKIELRFLQGDYND</sequence>
<dbReference type="InterPro" id="IPR010131">
    <property type="entry name" value="MdtP/NodT-like"/>
</dbReference>
<dbReference type="EMBL" id="FPHL01000022">
    <property type="protein sequence ID" value="SFV60647.1"/>
    <property type="molecule type" value="Genomic_DNA"/>
</dbReference>
<dbReference type="Pfam" id="PF02321">
    <property type="entry name" value="OEP"/>
    <property type="match status" value="1"/>
</dbReference>
<reference evidence="1" key="1">
    <citation type="submission" date="2016-10" db="EMBL/GenBank/DDBJ databases">
        <authorList>
            <person name="de Groot N.N."/>
        </authorList>
    </citation>
    <scope>NUCLEOTIDE SEQUENCE</scope>
</reference>
<dbReference type="PANTHER" id="PTHR30203:SF24">
    <property type="entry name" value="BLR4935 PROTEIN"/>
    <property type="match status" value="1"/>
</dbReference>